<accession>A9P1C0</accession>
<evidence type="ECO:0000256" key="1">
    <source>
        <dbReference type="ARBA" id="ARBA00004141"/>
    </source>
</evidence>
<proteinExistence type="evidence at transcript level"/>
<dbReference type="InterPro" id="IPR011547">
    <property type="entry name" value="SLC26A/SulP_dom"/>
</dbReference>
<dbReference type="PANTHER" id="PTHR11814">
    <property type="entry name" value="SULFATE TRANSPORTER"/>
    <property type="match status" value="1"/>
</dbReference>
<keyword evidence="3 5" id="KW-1133">Transmembrane helix</keyword>
<comment type="subcellular location">
    <subcellularLocation>
        <location evidence="1">Membrane</location>
        <topology evidence="1">Multi-pass membrane protein</topology>
    </subcellularLocation>
</comment>
<evidence type="ECO:0000256" key="3">
    <source>
        <dbReference type="ARBA" id="ARBA00022989"/>
    </source>
</evidence>
<protein>
    <recommendedName>
        <fullName evidence="6">SLC26A/SulP transporter domain-containing protein</fullName>
    </recommendedName>
</protein>
<dbReference type="InterPro" id="IPR001902">
    <property type="entry name" value="SLC26A/SulP_fam"/>
</dbReference>
<dbReference type="AlphaFoldDB" id="A9P1C0"/>
<keyword evidence="4 5" id="KW-0472">Membrane</keyword>
<evidence type="ECO:0000259" key="6">
    <source>
        <dbReference type="Pfam" id="PF00916"/>
    </source>
</evidence>
<evidence type="ECO:0000256" key="4">
    <source>
        <dbReference type="ARBA" id="ARBA00023136"/>
    </source>
</evidence>
<name>A9P1C0_PICSI</name>
<organism evidence="7">
    <name type="scientific">Picea sitchensis</name>
    <name type="common">Sitka spruce</name>
    <name type="synonym">Pinus sitchensis</name>
    <dbReference type="NCBI Taxonomy" id="3332"/>
    <lineage>
        <taxon>Eukaryota</taxon>
        <taxon>Viridiplantae</taxon>
        <taxon>Streptophyta</taxon>
        <taxon>Embryophyta</taxon>
        <taxon>Tracheophyta</taxon>
        <taxon>Spermatophyta</taxon>
        <taxon>Pinopsida</taxon>
        <taxon>Pinidae</taxon>
        <taxon>Conifers I</taxon>
        <taxon>Pinales</taxon>
        <taxon>Pinaceae</taxon>
        <taxon>Picea</taxon>
    </lineage>
</organism>
<feature type="transmembrane region" description="Helical" evidence="5">
    <location>
        <begin position="90"/>
        <end position="108"/>
    </location>
</feature>
<dbReference type="GO" id="GO:0055085">
    <property type="term" value="P:transmembrane transport"/>
    <property type="evidence" value="ECO:0007669"/>
    <property type="project" value="InterPro"/>
</dbReference>
<dbReference type="EMBL" id="EF087439">
    <property type="protein sequence ID" value="ABK26681.1"/>
    <property type="molecule type" value="mRNA"/>
</dbReference>
<feature type="transmembrane region" description="Helical" evidence="5">
    <location>
        <begin position="128"/>
        <end position="154"/>
    </location>
</feature>
<keyword evidence="2 5" id="KW-0812">Transmembrane</keyword>
<dbReference type="GO" id="GO:0016020">
    <property type="term" value="C:membrane"/>
    <property type="evidence" value="ECO:0007669"/>
    <property type="project" value="UniProtKB-SubCell"/>
</dbReference>
<feature type="transmembrane region" description="Helical" evidence="5">
    <location>
        <begin position="196"/>
        <end position="215"/>
    </location>
</feature>
<evidence type="ECO:0000256" key="2">
    <source>
        <dbReference type="ARBA" id="ARBA00022692"/>
    </source>
</evidence>
<sequence>MERVDEHGTSTEDLEKAAVFYKVNVNDLPVDDSRIGGLRNAVKEMLFPDDPFRRFKNQPTTRKWIIGLQYVFPILEWLPTYSFRLFKSDIVSGITIASLAIPQGISYAKLANLPPVMGLYSSFVPPLIYAILGSSTDLAVGTIAVVSILLASMLSHEVSPIHNPELYVRLAMTATFFAGVFQASLGIFRLGFIVDLLSHATIVGFMAGVATIVSLQQLKGILGLRHFTAKTDIVSIVRSVSEQVDKVSQDQ</sequence>
<evidence type="ECO:0000313" key="7">
    <source>
        <dbReference type="EMBL" id="ABK26681.1"/>
    </source>
</evidence>
<dbReference type="Pfam" id="PF00916">
    <property type="entry name" value="Sulfate_transp"/>
    <property type="match status" value="1"/>
</dbReference>
<feature type="domain" description="SLC26A/SulP transporter" evidence="6">
    <location>
        <begin position="86"/>
        <end position="247"/>
    </location>
</feature>
<feature type="transmembrane region" description="Helical" evidence="5">
    <location>
        <begin position="166"/>
        <end position="190"/>
    </location>
</feature>
<evidence type="ECO:0000256" key="5">
    <source>
        <dbReference type="SAM" id="Phobius"/>
    </source>
</evidence>
<reference evidence="7" key="1">
    <citation type="journal article" date="2008" name="BMC Genomics">
        <title>A conifer genomics resource of 200,000 spruce (Picea spp.) ESTs and 6,464 high-quality, sequence-finished full-length cDNAs for Sitka spruce (Picea sitchensis).</title>
        <authorList>
            <person name="Ralph S.G."/>
            <person name="Chun H.J."/>
            <person name="Kolosova N."/>
            <person name="Cooper D."/>
            <person name="Oddy C."/>
            <person name="Ritland C.E."/>
            <person name="Kirkpatrick R."/>
            <person name="Moore R."/>
            <person name="Barber S."/>
            <person name="Holt R.A."/>
            <person name="Jones S.J."/>
            <person name="Marra M.A."/>
            <person name="Douglas C.J."/>
            <person name="Ritland K."/>
            <person name="Bohlmann J."/>
        </authorList>
    </citation>
    <scope>NUCLEOTIDE SEQUENCE</scope>
    <source>
        <tissue evidence="7">Bark</tissue>
    </source>
</reference>